<keyword evidence="3" id="KW-1185">Reference proteome</keyword>
<feature type="transmembrane region" description="Helical" evidence="1">
    <location>
        <begin position="45"/>
        <end position="63"/>
    </location>
</feature>
<keyword evidence="1" id="KW-0812">Transmembrane</keyword>
<dbReference type="Proteomes" id="UP001185092">
    <property type="component" value="Unassembled WGS sequence"/>
</dbReference>
<keyword evidence="1" id="KW-1133">Transmembrane helix</keyword>
<proteinExistence type="predicted"/>
<sequence length="133" mass="15335">MKLKNFTRVILCVMLLTSGVAHFTSLKQEFESLVPQCISYDKKLVIEITGITELILGACMLLVRKYRKWIGIILAIFLITVFPGNMHQFSRGIDAFGLNDDAIRLLRLFLQPLLIYLAIWSTSDWRLQKNMND</sequence>
<comment type="caution">
    <text evidence="2">The sequence shown here is derived from an EMBL/GenBank/DDBJ whole genome shotgun (WGS) entry which is preliminary data.</text>
</comment>
<dbReference type="EMBL" id="JAVDQD010000001">
    <property type="protein sequence ID" value="MDR6238034.1"/>
    <property type="molecule type" value="Genomic_DNA"/>
</dbReference>
<reference evidence="2" key="1">
    <citation type="submission" date="2023-07" db="EMBL/GenBank/DDBJ databases">
        <title>Genomic Encyclopedia of Type Strains, Phase IV (KMG-IV): sequencing the most valuable type-strain genomes for metagenomic binning, comparative biology and taxonomic classification.</title>
        <authorList>
            <person name="Goeker M."/>
        </authorList>
    </citation>
    <scope>NUCLEOTIDE SEQUENCE</scope>
    <source>
        <strain evidence="2">DSM 26174</strain>
    </source>
</reference>
<keyword evidence="1" id="KW-0472">Membrane</keyword>
<evidence type="ECO:0000313" key="2">
    <source>
        <dbReference type="EMBL" id="MDR6238034.1"/>
    </source>
</evidence>
<accession>A0AAE3XL76</accession>
<dbReference type="AlphaFoldDB" id="A0AAE3XL76"/>
<protein>
    <submittedName>
        <fullName evidence="2">Membrane protein</fullName>
    </submittedName>
</protein>
<evidence type="ECO:0000313" key="3">
    <source>
        <dbReference type="Proteomes" id="UP001185092"/>
    </source>
</evidence>
<dbReference type="PANTHER" id="PTHR36974">
    <property type="entry name" value="MEMBRANE PROTEIN-RELATED"/>
    <property type="match status" value="1"/>
</dbReference>
<dbReference type="PANTHER" id="PTHR36974:SF1">
    <property type="entry name" value="DOXX FAMILY MEMBRANE PROTEIN"/>
    <property type="match status" value="1"/>
</dbReference>
<name>A0AAE3XL76_9BACT</name>
<dbReference type="RefSeq" id="WP_309937505.1">
    <property type="nucleotide sequence ID" value="NZ_AP025305.1"/>
</dbReference>
<organism evidence="2 3">
    <name type="scientific">Aureibacter tunicatorum</name>
    <dbReference type="NCBI Taxonomy" id="866807"/>
    <lineage>
        <taxon>Bacteria</taxon>
        <taxon>Pseudomonadati</taxon>
        <taxon>Bacteroidota</taxon>
        <taxon>Cytophagia</taxon>
        <taxon>Cytophagales</taxon>
        <taxon>Persicobacteraceae</taxon>
        <taxon>Aureibacter</taxon>
    </lineage>
</organism>
<feature type="transmembrane region" description="Helical" evidence="1">
    <location>
        <begin position="102"/>
        <end position="121"/>
    </location>
</feature>
<evidence type="ECO:0000256" key="1">
    <source>
        <dbReference type="SAM" id="Phobius"/>
    </source>
</evidence>
<feature type="transmembrane region" description="Helical" evidence="1">
    <location>
        <begin position="70"/>
        <end position="90"/>
    </location>
</feature>
<gene>
    <name evidence="2" type="ORF">HNQ88_001010</name>
</gene>